<dbReference type="EC" id="2.1.1.37" evidence="1"/>
<dbReference type="InterPro" id="IPR029063">
    <property type="entry name" value="SAM-dependent_MTases_sf"/>
</dbReference>
<dbReference type="RefSeq" id="XP_016630896.1">
    <property type="nucleotide sequence ID" value="XM_016777990.1"/>
</dbReference>
<comment type="similarity">
    <text evidence="5">Belongs to the class I-like SAM-binding methyltransferase superfamily. C5-methyltransferase family.</text>
</comment>
<dbReference type="GO" id="GO:0003886">
    <property type="term" value="F:DNA (cytosine-5-)-methyltransferase activity"/>
    <property type="evidence" value="ECO:0007669"/>
    <property type="project" value="UniProtKB-EC"/>
</dbReference>
<evidence type="ECO:0000256" key="2">
    <source>
        <dbReference type="ARBA" id="ARBA00022603"/>
    </source>
</evidence>
<evidence type="ECO:0000256" key="3">
    <source>
        <dbReference type="ARBA" id="ARBA00022679"/>
    </source>
</evidence>
<keyword evidence="4 5" id="KW-0949">S-adenosyl-L-methionine</keyword>
<dbReference type="Gene3D" id="3.90.120.10">
    <property type="entry name" value="DNA Methylase, subunit A, domain 2"/>
    <property type="match status" value="1"/>
</dbReference>
<accession>A0A0D2KJL2</accession>
<dbReference type="Gene3D" id="3.40.50.150">
    <property type="entry name" value="Vaccinia Virus protein VP39"/>
    <property type="match status" value="1"/>
</dbReference>
<reference evidence="6 7" key="1">
    <citation type="submission" date="2015-01" db="EMBL/GenBank/DDBJ databases">
        <title>The Genome Sequence of Fonsecaea multimorphosa CBS 102226.</title>
        <authorList>
            <consortium name="The Broad Institute Genomics Platform"/>
            <person name="Cuomo C."/>
            <person name="de Hoog S."/>
            <person name="Gorbushina A."/>
            <person name="Stielow B."/>
            <person name="Teixiera M."/>
            <person name="Abouelleil A."/>
            <person name="Chapman S.B."/>
            <person name="Priest M."/>
            <person name="Young S.K."/>
            <person name="Wortman J."/>
            <person name="Nusbaum C."/>
            <person name="Birren B."/>
        </authorList>
    </citation>
    <scope>NUCLEOTIDE SEQUENCE [LARGE SCALE GENOMIC DNA]</scope>
    <source>
        <strain evidence="6 7">CBS 102226</strain>
    </source>
</reference>
<dbReference type="STRING" id="1442371.A0A0D2KJL2"/>
<sequence>MYRTAGVAAHRTRTLWTGAWARQSAFTRLRLDFLDHLSEINNSDHEDVIVLDDEENDNDSDEELVVTGSRHVSQDQTRKVVDIDQVQRVARGPLRLLPGYDVQLADQSFLRIVEHLPDTGRGVRIRGPRLLFQNQPELLMPERKHELVQLVKINNKMEEEYTTDTVNVDQVVRNCTVVFTNREYNDLHYRKHIGTITDDEDDAPIYFCRWMSADSNVGIEGRDPSGPPLAGRDERIRAHQADNGALVTPEGPVEFSIPDSELRRQWRGEPRSPDKDYSFGDTFCGAGGTTAGAFQAGLRLKFGVDFDEQAIRTYKYNFGISGTKAMRCDISDFIKAASMSPGRYLVDFLHMSPPCQPFCGANRNPNLQMNEQNIHSFGKVPAILEICKPRIVTLEEAKSLLDIDKRAHFRDLICWFIRKGYSVQWKAVDLSRYGVPQTRNRLIIIAAGPGEQLPPFVQPTHGTGPGLLPPPSINRAINSIPVDAPHQEDIPRMRKLDRAYSGEGLCRTIMTSVKQHHYHPCGTRRFSIREYASLQTFAHDFVFSGTLLEKLRQIGNAVPPLFAETLFKHLKAALTAADEAEDGRER</sequence>
<feature type="active site" evidence="5">
    <location>
        <position position="355"/>
    </location>
</feature>
<dbReference type="Proteomes" id="UP000053411">
    <property type="component" value="Unassembled WGS sequence"/>
</dbReference>
<name>A0A0D2KJL2_9EURO</name>
<evidence type="ECO:0000256" key="1">
    <source>
        <dbReference type="ARBA" id="ARBA00011975"/>
    </source>
</evidence>
<keyword evidence="7" id="KW-1185">Reference proteome</keyword>
<dbReference type="OrthoDB" id="414133at2759"/>
<dbReference type="InterPro" id="IPR050390">
    <property type="entry name" value="C5-Methyltransferase"/>
</dbReference>
<dbReference type="GO" id="GO:0003677">
    <property type="term" value="F:DNA binding"/>
    <property type="evidence" value="ECO:0007669"/>
    <property type="project" value="TreeGrafter"/>
</dbReference>
<protein>
    <recommendedName>
        <fullName evidence="1">DNA (cytosine-5-)-methyltransferase</fullName>
        <ecNumber evidence="1">2.1.1.37</ecNumber>
    </recommendedName>
</protein>
<dbReference type="PROSITE" id="PS51679">
    <property type="entry name" value="SAM_MT_C5"/>
    <property type="match status" value="1"/>
</dbReference>
<evidence type="ECO:0000256" key="5">
    <source>
        <dbReference type="PROSITE-ProRule" id="PRU01016"/>
    </source>
</evidence>
<dbReference type="GeneID" id="27713239"/>
<dbReference type="GO" id="GO:0005634">
    <property type="term" value="C:nucleus"/>
    <property type="evidence" value="ECO:0007669"/>
    <property type="project" value="TreeGrafter"/>
</dbReference>
<keyword evidence="3 5" id="KW-0808">Transferase</keyword>
<dbReference type="GO" id="GO:0032259">
    <property type="term" value="P:methylation"/>
    <property type="evidence" value="ECO:0007669"/>
    <property type="project" value="UniProtKB-KW"/>
</dbReference>
<dbReference type="GO" id="GO:0044027">
    <property type="term" value="P:negative regulation of gene expression via chromosomal CpG island methylation"/>
    <property type="evidence" value="ECO:0007669"/>
    <property type="project" value="TreeGrafter"/>
</dbReference>
<evidence type="ECO:0000313" key="7">
    <source>
        <dbReference type="Proteomes" id="UP000053411"/>
    </source>
</evidence>
<keyword evidence="2 5" id="KW-0489">Methyltransferase</keyword>
<dbReference type="AlphaFoldDB" id="A0A0D2KJL2"/>
<evidence type="ECO:0000256" key="4">
    <source>
        <dbReference type="ARBA" id="ARBA00022691"/>
    </source>
</evidence>
<dbReference type="Pfam" id="PF00145">
    <property type="entry name" value="DNA_methylase"/>
    <property type="match status" value="2"/>
</dbReference>
<organism evidence="6 7">
    <name type="scientific">Fonsecaea multimorphosa CBS 102226</name>
    <dbReference type="NCBI Taxonomy" id="1442371"/>
    <lineage>
        <taxon>Eukaryota</taxon>
        <taxon>Fungi</taxon>
        <taxon>Dikarya</taxon>
        <taxon>Ascomycota</taxon>
        <taxon>Pezizomycotina</taxon>
        <taxon>Eurotiomycetes</taxon>
        <taxon>Chaetothyriomycetidae</taxon>
        <taxon>Chaetothyriales</taxon>
        <taxon>Herpotrichiellaceae</taxon>
        <taxon>Fonsecaea</taxon>
    </lineage>
</organism>
<dbReference type="PANTHER" id="PTHR10629:SF52">
    <property type="entry name" value="DNA (CYTOSINE-5)-METHYLTRANSFERASE 1"/>
    <property type="match status" value="1"/>
</dbReference>
<dbReference type="PANTHER" id="PTHR10629">
    <property type="entry name" value="CYTOSINE-SPECIFIC METHYLTRANSFERASE"/>
    <property type="match status" value="1"/>
</dbReference>
<proteinExistence type="inferred from homology"/>
<dbReference type="SUPFAM" id="SSF53335">
    <property type="entry name" value="S-adenosyl-L-methionine-dependent methyltransferases"/>
    <property type="match status" value="1"/>
</dbReference>
<dbReference type="EMBL" id="KN848076">
    <property type="protein sequence ID" value="KIX96773.1"/>
    <property type="molecule type" value="Genomic_DNA"/>
</dbReference>
<dbReference type="VEuPathDB" id="FungiDB:Z520_07493"/>
<evidence type="ECO:0000313" key="6">
    <source>
        <dbReference type="EMBL" id="KIX96773.1"/>
    </source>
</evidence>
<dbReference type="PRINTS" id="PR00105">
    <property type="entry name" value="C5METTRFRASE"/>
</dbReference>
<dbReference type="InterPro" id="IPR001525">
    <property type="entry name" value="C5_MeTfrase"/>
</dbReference>
<gene>
    <name evidence="6" type="ORF">Z520_07493</name>
</gene>